<comment type="caution">
    <text evidence="3">The sequence shown here is derived from an EMBL/GenBank/DDBJ whole genome shotgun (WGS) entry which is preliminary data.</text>
</comment>
<proteinExistence type="predicted"/>
<feature type="region of interest" description="Disordered" evidence="1">
    <location>
        <begin position="1"/>
        <end position="91"/>
    </location>
</feature>
<accession>A0A8H5J6U0</accession>
<organism evidence="3 4">
    <name type="scientific">Fusarium mexicanum</name>
    <dbReference type="NCBI Taxonomy" id="751941"/>
    <lineage>
        <taxon>Eukaryota</taxon>
        <taxon>Fungi</taxon>
        <taxon>Dikarya</taxon>
        <taxon>Ascomycota</taxon>
        <taxon>Pezizomycotina</taxon>
        <taxon>Sordariomycetes</taxon>
        <taxon>Hypocreomycetidae</taxon>
        <taxon>Hypocreales</taxon>
        <taxon>Nectriaceae</taxon>
        <taxon>Fusarium</taxon>
        <taxon>Fusarium fujikuroi species complex</taxon>
    </lineage>
</organism>
<dbReference type="AlphaFoldDB" id="A0A8H5J6U0"/>
<keyword evidence="4" id="KW-1185">Reference proteome</keyword>
<feature type="compositionally biased region" description="Polar residues" evidence="1">
    <location>
        <begin position="31"/>
        <end position="43"/>
    </location>
</feature>
<name>A0A8H5J6U0_9HYPO</name>
<evidence type="ECO:0000256" key="2">
    <source>
        <dbReference type="SAM" id="Phobius"/>
    </source>
</evidence>
<evidence type="ECO:0000256" key="1">
    <source>
        <dbReference type="SAM" id="MobiDB-lite"/>
    </source>
</evidence>
<keyword evidence="2" id="KW-0472">Membrane</keyword>
<evidence type="ECO:0000313" key="4">
    <source>
        <dbReference type="Proteomes" id="UP000522262"/>
    </source>
</evidence>
<reference evidence="3 4" key="1">
    <citation type="submission" date="2020-05" db="EMBL/GenBank/DDBJ databases">
        <title>Identification and distribution of gene clusters putatively required for synthesis of sphingolipid metabolism inhibitors in phylogenetically diverse species of the filamentous fungus Fusarium.</title>
        <authorList>
            <person name="Kim H.-S."/>
            <person name="Busman M."/>
            <person name="Brown D.W."/>
            <person name="Divon H."/>
            <person name="Uhlig S."/>
            <person name="Proctor R.H."/>
        </authorList>
    </citation>
    <scope>NUCLEOTIDE SEQUENCE [LARGE SCALE GENOMIC DNA]</scope>
    <source>
        <strain evidence="3 4">NRRL 53147</strain>
    </source>
</reference>
<feature type="transmembrane region" description="Helical" evidence="2">
    <location>
        <begin position="122"/>
        <end position="144"/>
    </location>
</feature>
<dbReference type="Proteomes" id="UP000522262">
    <property type="component" value="Unassembled WGS sequence"/>
</dbReference>
<protein>
    <submittedName>
        <fullName evidence="3">Uncharacterized protein</fullName>
    </submittedName>
</protein>
<dbReference type="EMBL" id="JAAOAM010000090">
    <property type="protein sequence ID" value="KAF5549342.1"/>
    <property type="molecule type" value="Genomic_DNA"/>
</dbReference>
<evidence type="ECO:0000313" key="3">
    <source>
        <dbReference type="EMBL" id="KAF5549342.1"/>
    </source>
</evidence>
<keyword evidence="2" id="KW-1133">Transmembrane helix</keyword>
<keyword evidence="2" id="KW-0812">Transmembrane</keyword>
<sequence length="389" mass="42975">MDDGDSDLDSIWGVGPEFGGQAGSESESDCALQSLTISESGSSYDEAAQHVSTGGVLDNRGPHITSRDNPASYEDPRNAPASGHKSRIHETNAGHESKLLDPLLRGARRYASIAIWILTTRLFLYLVGFFVAAATGWIVLLYLLKLFPSFIANSTAFCLVNVCTAIEKVAGKVFTTATPANNYQDTTSFTFRRPISLDESEIVPYVLQTTWKSLNIELPEQAPTLKHDYDSTYGNYQVLLGLNGKFIDGMEDKTIRTYIKIVALIDQISYDLDDTTKPAPWYSFRSADQYHLQRARQSRQNLVHITQGAIENVKQHIDTIAKAIHTCSESGPGLCDQLKIVPDTSWMARDVVAATTVCCKAQIESLNQWERVMKTLNNVSSTVREIAPS</sequence>
<gene>
    <name evidence="3" type="ORF">FMEXI_4329</name>
</gene>